<accession>A0A2T2Y2S7</accession>
<evidence type="ECO:0000256" key="2">
    <source>
        <dbReference type="ARBA" id="ARBA00023015"/>
    </source>
</evidence>
<dbReference type="Pfam" id="PF00126">
    <property type="entry name" value="HTH_1"/>
    <property type="match status" value="1"/>
</dbReference>
<dbReference type="InterPro" id="IPR036390">
    <property type="entry name" value="WH_DNA-bd_sf"/>
</dbReference>
<proteinExistence type="inferred from homology"/>
<dbReference type="InterPro" id="IPR000847">
    <property type="entry name" value="LysR_HTH_N"/>
</dbReference>
<dbReference type="Pfam" id="PF03466">
    <property type="entry name" value="LysR_substrate"/>
    <property type="match status" value="1"/>
</dbReference>
<evidence type="ECO:0000256" key="4">
    <source>
        <dbReference type="ARBA" id="ARBA00023163"/>
    </source>
</evidence>
<dbReference type="GO" id="GO:0006351">
    <property type="term" value="P:DNA-templated transcription"/>
    <property type="evidence" value="ECO:0007669"/>
    <property type="project" value="TreeGrafter"/>
</dbReference>
<evidence type="ECO:0000313" key="7">
    <source>
        <dbReference type="Proteomes" id="UP000240892"/>
    </source>
</evidence>
<dbReference type="GO" id="GO:0003700">
    <property type="term" value="F:DNA-binding transcription factor activity"/>
    <property type="evidence" value="ECO:0007669"/>
    <property type="project" value="InterPro"/>
</dbReference>
<dbReference type="STRING" id="1006000.GKAS_03540"/>
<reference evidence="6 7" key="1">
    <citation type="submission" date="2018-03" db="EMBL/GenBank/DDBJ databases">
        <title>First report of an OXA-48+CTX-M-M-producing Kluyvera ascorbata clone recovered from patients admitted in a University Hospital in Madrid, Spain.</title>
        <authorList>
            <person name="Hernandez-Garcia M."/>
            <person name="Leon-Sampedro R."/>
            <person name="Perez-Viso B."/>
            <person name="Morosini M.I."/>
            <person name="Lopez-Fresnena N."/>
            <person name="Coque T.M."/>
            <person name="Bonten M."/>
            <person name="Malhotra-Kumar S."/>
            <person name="Ruiz-Garbajosa P."/>
            <person name="Canton R."/>
        </authorList>
    </citation>
    <scope>NUCLEOTIDE SEQUENCE [LARGE SCALE GENOMIC DNA]</scope>
    <source>
        <strain evidence="6 7">KA2</strain>
    </source>
</reference>
<evidence type="ECO:0000259" key="5">
    <source>
        <dbReference type="PROSITE" id="PS50931"/>
    </source>
</evidence>
<comment type="caution">
    <text evidence="6">The sequence shown here is derived from an EMBL/GenBank/DDBJ whole genome shotgun (WGS) entry which is preliminary data.</text>
</comment>
<dbReference type="PANTHER" id="PTHR30537:SF31">
    <property type="entry name" value="TRANSCRIPTIONAL REGULATOR, LYSR FAMILY"/>
    <property type="match status" value="1"/>
</dbReference>
<dbReference type="SUPFAM" id="SSF46785">
    <property type="entry name" value="Winged helix' DNA-binding domain"/>
    <property type="match status" value="1"/>
</dbReference>
<dbReference type="FunFam" id="1.10.10.10:FF:000001">
    <property type="entry name" value="LysR family transcriptional regulator"/>
    <property type="match status" value="1"/>
</dbReference>
<dbReference type="Proteomes" id="UP000240892">
    <property type="component" value="Unassembled WGS sequence"/>
</dbReference>
<dbReference type="EMBL" id="PYHO01000006">
    <property type="protein sequence ID" value="PSR46855.1"/>
    <property type="molecule type" value="Genomic_DNA"/>
</dbReference>
<name>A0A2T2Y2S7_9ENTR</name>
<dbReference type="Gene3D" id="1.10.10.10">
    <property type="entry name" value="Winged helix-like DNA-binding domain superfamily/Winged helix DNA-binding domain"/>
    <property type="match status" value="1"/>
</dbReference>
<dbReference type="InterPro" id="IPR005119">
    <property type="entry name" value="LysR_subst-bd"/>
</dbReference>
<comment type="similarity">
    <text evidence="1">Belongs to the LysR transcriptional regulatory family.</text>
</comment>
<feature type="domain" description="HTH lysR-type" evidence="5">
    <location>
        <begin position="4"/>
        <end position="61"/>
    </location>
</feature>
<dbReference type="CDD" id="cd08473">
    <property type="entry name" value="PBP2_CrgA_like_4"/>
    <property type="match status" value="1"/>
</dbReference>
<sequence length="303" mass="33657">MGMQDLNDFAWFVHVVDHGGFAAAGRALDIPKSKLSRRIAQLEAQLGVRLIHRTTRQFTVTDVGQTFYQHCKAMMIEAEAAQEAIAVLQAEPRGSVRLTCPVTLLHVHIGPMLARFMRRYPGVQLHLEATNRRVDLIAEGVDVAIRVRPRPFDDSDLVMRVLADRGHCLVASPSLVAEHGLPRSPDDLSRWPGLSMAMGKQVHSWSLSGPNGAKADVHFTPRLIASDMLALREAAVAGVGVVQLPLLMVREQLAKGALVRVLEDWEPKREVIHAVYPSRRGQLPAVRALVDFLREEYAQMIEE</sequence>
<organism evidence="6 7">
    <name type="scientific">Kluyvera genomosp. 2</name>
    <dbReference type="NCBI Taxonomy" id="2774054"/>
    <lineage>
        <taxon>Bacteria</taxon>
        <taxon>Pseudomonadati</taxon>
        <taxon>Pseudomonadota</taxon>
        <taxon>Gammaproteobacteria</taxon>
        <taxon>Enterobacterales</taxon>
        <taxon>Enterobacteriaceae</taxon>
        <taxon>Kluyvera</taxon>
    </lineage>
</organism>
<dbReference type="AlphaFoldDB" id="A0A2T2Y2S7"/>
<evidence type="ECO:0000256" key="1">
    <source>
        <dbReference type="ARBA" id="ARBA00009437"/>
    </source>
</evidence>
<protein>
    <submittedName>
        <fullName evidence="6">LysR family transcriptional regulator</fullName>
    </submittedName>
</protein>
<keyword evidence="4" id="KW-0804">Transcription</keyword>
<dbReference type="InterPro" id="IPR036388">
    <property type="entry name" value="WH-like_DNA-bd_sf"/>
</dbReference>
<dbReference type="PROSITE" id="PS50931">
    <property type="entry name" value="HTH_LYSR"/>
    <property type="match status" value="1"/>
</dbReference>
<dbReference type="SUPFAM" id="SSF53850">
    <property type="entry name" value="Periplasmic binding protein-like II"/>
    <property type="match status" value="1"/>
</dbReference>
<dbReference type="Gene3D" id="3.40.190.290">
    <property type="match status" value="1"/>
</dbReference>
<dbReference type="NCBIfam" id="NF011573">
    <property type="entry name" value="PRK14997.1"/>
    <property type="match status" value="1"/>
</dbReference>
<evidence type="ECO:0000256" key="3">
    <source>
        <dbReference type="ARBA" id="ARBA00023125"/>
    </source>
</evidence>
<keyword evidence="7" id="KW-1185">Reference proteome</keyword>
<dbReference type="GO" id="GO:0043565">
    <property type="term" value="F:sequence-specific DNA binding"/>
    <property type="evidence" value="ECO:0007669"/>
    <property type="project" value="TreeGrafter"/>
</dbReference>
<keyword evidence="2" id="KW-0805">Transcription regulation</keyword>
<dbReference type="PANTHER" id="PTHR30537">
    <property type="entry name" value="HTH-TYPE TRANSCRIPTIONAL REGULATOR"/>
    <property type="match status" value="1"/>
</dbReference>
<evidence type="ECO:0000313" key="6">
    <source>
        <dbReference type="EMBL" id="PSR46855.1"/>
    </source>
</evidence>
<dbReference type="InterPro" id="IPR058163">
    <property type="entry name" value="LysR-type_TF_proteobact-type"/>
</dbReference>
<gene>
    <name evidence="6" type="ORF">C8256_09735</name>
</gene>
<keyword evidence="3" id="KW-0238">DNA-binding</keyword>